<dbReference type="InterPro" id="IPR016181">
    <property type="entry name" value="Acyl_CoA_acyltransferase"/>
</dbReference>
<dbReference type="PROSITE" id="PS51186">
    <property type="entry name" value="GNAT"/>
    <property type="match status" value="1"/>
</dbReference>
<evidence type="ECO:0000256" key="9">
    <source>
        <dbReference type="ARBA" id="ARBA00048017"/>
    </source>
</evidence>
<dbReference type="EMBL" id="JAACJO010000012">
    <property type="protein sequence ID" value="KAF5351924.1"/>
    <property type="molecule type" value="Genomic_DNA"/>
</dbReference>
<evidence type="ECO:0000313" key="13">
    <source>
        <dbReference type="Proteomes" id="UP000559027"/>
    </source>
</evidence>
<dbReference type="GO" id="GO:0000139">
    <property type="term" value="C:Golgi membrane"/>
    <property type="evidence" value="ECO:0007669"/>
    <property type="project" value="TreeGrafter"/>
</dbReference>
<evidence type="ECO:0000256" key="10">
    <source>
        <dbReference type="ARBA" id="ARBA00048848"/>
    </source>
</evidence>
<proteinExistence type="inferred from homology"/>
<reference evidence="12 13" key="1">
    <citation type="journal article" date="2020" name="ISME J.">
        <title>Uncovering the hidden diversity of litter-decomposition mechanisms in mushroom-forming fungi.</title>
        <authorList>
            <person name="Floudas D."/>
            <person name="Bentzer J."/>
            <person name="Ahren D."/>
            <person name="Johansson T."/>
            <person name="Persson P."/>
            <person name="Tunlid A."/>
        </authorList>
    </citation>
    <scope>NUCLEOTIDE SEQUENCE [LARGE SCALE GENOMIC DNA]</scope>
    <source>
        <strain evidence="12 13">CBS 146.42</strain>
    </source>
</reference>
<dbReference type="EC" id="2.3.1.48" evidence="1"/>
<keyword evidence="4" id="KW-0156">Chromatin regulator</keyword>
<dbReference type="GO" id="GO:0004402">
    <property type="term" value="F:histone acetyltransferase activity"/>
    <property type="evidence" value="ECO:0007669"/>
    <property type="project" value="TreeGrafter"/>
</dbReference>
<keyword evidence="3" id="KW-0159">Chromosome partition</keyword>
<sequence>MAPAAQSEILIRPLRASDVPNIRSLHSLVLPIQYPPAFFTQLLVLPSRACLIAVRRGQPDSPIAFISAALHKTSAQGLPNFSASKALDSPRPRIELLTLGVLPAFQNKGLARRLIRAVVDKLSGPLTAGILVHANVATANTVAIKFYESIGLRVASDIIPNLYRTLPHGQRDAYLVAGRIDCL</sequence>
<evidence type="ECO:0000256" key="3">
    <source>
        <dbReference type="ARBA" id="ARBA00022829"/>
    </source>
</evidence>
<comment type="catalytic activity">
    <reaction evidence="10">
        <text>N-terminal L-methionyl-[transmembrane protein] + acetyl-CoA = N-terminal N(alpha)-acetyl-L-methionyl-[transmembrane protein] + CoA + H(+)</text>
        <dbReference type="Rhea" id="RHEA:50604"/>
        <dbReference type="Rhea" id="RHEA-COMP:12745"/>
        <dbReference type="Rhea" id="RHEA-COMP:12746"/>
        <dbReference type="ChEBI" id="CHEBI:15378"/>
        <dbReference type="ChEBI" id="CHEBI:57287"/>
        <dbReference type="ChEBI" id="CHEBI:57288"/>
        <dbReference type="ChEBI" id="CHEBI:64731"/>
        <dbReference type="ChEBI" id="CHEBI:133414"/>
        <dbReference type="EC" id="2.3.1.259"/>
    </reaction>
</comment>
<gene>
    <name evidence="12" type="ORF">D9756_007451</name>
</gene>
<dbReference type="EC" id="2.3.1.259" evidence="7"/>
<dbReference type="SUPFAM" id="SSF55729">
    <property type="entry name" value="Acyl-CoA N-acyltransferases (Nat)"/>
    <property type="match status" value="1"/>
</dbReference>
<dbReference type="GO" id="GO:0120518">
    <property type="term" value="F:protein N-terminal-methionine acetyltransferase activity"/>
    <property type="evidence" value="ECO:0007669"/>
    <property type="project" value="UniProtKB-EC"/>
</dbReference>
<dbReference type="PANTHER" id="PTHR14744:SF15">
    <property type="entry name" value="N-ALPHA-ACETYLTRANSFERASE 60"/>
    <property type="match status" value="1"/>
</dbReference>
<evidence type="ECO:0000256" key="5">
    <source>
        <dbReference type="ARBA" id="ARBA00023315"/>
    </source>
</evidence>
<dbReference type="InterPro" id="IPR000182">
    <property type="entry name" value="GNAT_dom"/>
</dbReference>
<evidence type="ECO:0000256" key="4">
    <source>
        <dbReference type="ARBA" id="ARBA00022853"/>
    </source>
</evidence>
<evidence type="ECO:0000259" key="11">
    <source>
        <dbReference type="PROSITE" id="PS51186"/>
    </source>
</evidence>
<dbReference type="OrthoDB" id="47374at2759"/>
<evidence type="ECO:0000256" key="8">
    <source>
        <dbReference type="ARBA" id="ARBA00026144"/>
    </source>
</evidence>
<comment type="catalytic activity">
    <reaction evidence="9">
        <text>L-lysyl-[protein] + acetyl-CoA = N(6)-acetyl-L-lysyl-[protein] + CoA + H(+)</text>
        <dbReference type="Rhea" id="RHEA:45948"/>
        <dbReference type="Rhea" id="RHEA-COMP:9752"/>
        <dbReference type="Rhea" id="RHEA-COMP:10731"/>
        <dbReference type="ChEBI" id="CHEBI:15378"/>
        <dbReference type="ChEBI" id="CHEBI:29969"/>
        <dbReference type="ChEBI" id="CHEBI:57287"/>
        <dbReference type="ChEBI" id="CHEBI:57288"/>
        <dbReference type="ChEBI" id="CHEBI:61930"/>
        <dbReference type="EC" id="2.3.1.48"/>
    </reaction>
</comment>
<comment type="caution">
    <text evidence="12">The sequence shown here is derived from an EMBL/GenBank/DDBJ whole genome shotgun (WGS) entry which is preliminary data.</text>
</comment>
<evidence type="ECO:0000313" key="12">
    <source>
        <dbReference type="EMBL" id="KAF5351924.1"/>
    </source>
</evidence>
<keyword evidence="2" id="KW-0808">Transferase</keyword>
<dbReference type="InterPro" id="IPR045141">
    <property type="entry name" value="NAA60-like"/>
</dbReference>
<dbReference type="AlphaFoldDB" id="A0A8H5D2J1"/>
<dbReference type="Pfam" id="PF00583">
    <property type="entry name" value="Acetyltransf_1"/>
    <property type="match status" value="1"/>
</dbReference>
<dbReference type="GO" id="GO:0007059">
    <property type="term" value="P:chromosome segregation"/>
    <property type="evidence" value="ECO:0007669"/>
    <property type="project" value="UniProtKB-KW"/>
</dbReference>
<comment type="similarity">
    <text evidence="6">Belongs to the acetyltransferase family. NAA60 subfamily.</text>
</comment>
<dbReference type="PANTHER" id="PTHR14744">
    <property type="entry name" value="N-ALPHA-ACETYLTRANSFERASE 60"/>
    <property type="match status" value="1"/>
</dbReference>
<dbReference type="Proteomes" id="UP000559027">
    <property type="component" value="Unassembled WGS sequence"/>
</dbReference>
<name>A0A8H5D2J1_9AGAR</name>
<organism evidence="12 13">
    <name type="scientific">Leucocoprinus leucothites</name>
    <dbReference type="NCBI Taxonomy" id="201217"/>
    <lineage>
        <taxon>Eukaryota</taxon>
        <taxon>Fungi</taxon>
        <taxon>Dikarya</taxon>
        <taxon>Basidiomycota</taxon>
        <taxon>Agaricomycotina</taxon>
        <taxon>Agaricomycetes</taxon>
        <taxon>Agaricomycetidae</taxon>
        <taxon>Agaricales</taxon>
        <taxon>Agaricineae</taxon>
        <taxon>Agaricaceae</taxon>
        <taxon>Leucocoprinus</taxon>
    </lineage>
</organism>
<keyword evidence="5" id="KW-0012">Acyltransferase</keyword>
<accession>A0A8H5D2J1</accession>
<protein>
    <recommendedName>
        <fullName evidence="8">N-alpha-acetyltransferase 60</fullName>
        <ecNumber evidence="7">2.3.1.259</ecNumber>
        <ecNumber evidence="1">2.3.1.48</ecNumber>
    </recommendedName>
</protein>
<evidence type="ECO:0000256" key="1">
    <source>
        <dbReference type="ARBA" id="ARBA00013184"/>
    </source>
</evidence>
<evidence type="ECO:0000256" key="7">
    <source>
        <dbReference type="ARBA" id="ARBA00026111"/>
    </source>
</evidence>
<dbReference type="CDD" id="cd04301">
    <property type="entry name" value="NAT_SF"/>
    <property type="match status" value="1"/>
</dbReference>
<evidence type="ECO:0000256" key="2">
    <source>
        <dbReference type="ARBA" id="ARBA00022679"/>
    </source>
</evidence>
<feature type="domain" description="N-acetyltransferase" evidence="11">
    <location>
        <begin position="9"/>
        <end position="181"/>
    </location>
</feature>
<keyword evidence="13" id="KW-1185">Reference proteome</keyword>
<evidence type="ECO:0000256" key="6">
    <source>
        <dbReference type="ARBA" id="ARBA00025774"/>
    </source>
</evidence>
<dbReference type="Gene3D" id="3.40.630.30">
    <property type="match status" value="1"/>
</dbReference>